<dbReference type="InterPro" id="IPR013762">
    <property type="entry name" value="Integrase-like_cat_sf"/>
</dbReference>
<dbReference type="PANTHER" id="PTHR34605:SF3">
    <property type="entry name" value="P CELL-TYPE AGGLUTINATION PROTEIN MAP4-LIKE-RELATED"/>
    <property type="match status" value="1"/>
</dbReference>
<feature type="region of interest" description="Disordered" evidence="2">
    <location>
        <begin position="98"/>
        <end position="132"/>
    </location>
</feature>
<dbReference type="EMBL" id="JAAMOB010000013">
    <property type="protein sequence ID" value="KAF4106172.1"/>
    <property type="molecule type" value="Genomic_DNA"/>
</dbReference>
<dbReference type="SUPFAM" id="SSF56349">
    <property type="entry name" value="DNA breaking-rejoining enzymes"/>
    <property type="match status" value="1"/>
</dbReference>
<evidence type="ECO:0000256" key="2">
    <source>
        <dbReference type="SAM" id="MobiDB-lite"/>
    </source>
</evidence>
<evidence type="ECO:0000313" key="4">
    <source>
        <dbReference type="Proteomes" id="UP000579812"/>
    </source>
</evidence>
<feature type="compositionally biased region" description="Basic residues" evidence="2">
    <location>
        <begin position="99"/>
        <end position="109"/>
    </location>
</feature>
<gene>
    <name evidence="3" type="ORF">G5714_013834</name>
</gene>
<dbReference type="Proteomes" id="UP000579812">
    <property type="component" value="Unassembled WGS sequence"/>
</dbReference>
<evidence type="ECO:0000313" key="3">
    <source>
        <dbReference type="EMBL" id="KAF4106172.1"/>
    </source>
</evidence>
<reference evidence="3 4" key="1">
    <citation type="submission" date="2020-04" db="EMBL/GenBank/DDBJ databases">
        <title>Chromosome-level genome assembly of a cyprinid fish Onychostoma macrolepis by integration of Nanopore Sequencing, Bionano and Hi-C technology.</title>
        <authorList>
            <person name="Wang D."/>
        </authorList>
    </citation>
    <scope>NUCLEOTIDE SEQUENCE [LARGE SCALE GENOMIC DNA]</scope>
    <source>
        <strain evidence="3">SWU-2019</strain>
        <tissue evidence="3">Muscle</tissue>
    </source>
</reference>
<dbReference type="GO" id="GO:0003677">
    <property type="term" value="F:DNA binding"/>
    <property type="evidence" value="ECO:0007669"/>
    <property type="project" value="InterPro"/>
</dbReference>
<dbReference type="Gene3D" id="1.10.443.10">
    <property type="entry name" value="Intergrase catalytic core"/>
    <property type="match status" value="1"/>
</dbReference>
<sequence length="321" mass="35438">MDGSDITEDPLIFKETLDETPSQDEQYCALPLRRSSWLAGKTHLSINEWPKDKILSTLYSFNIQAPPDLSHEQLFHFLIECSQESDLFSPASVALPHATGRKATSKRKHLSSDNPLPLEKSKRPHTNQISTQQRDYQILSALTSIQGVLSKMDERIQTLEDRSCASTSHPTFPGVQSSGSSLLGNRFSHQAEIADMSLSRRTLRSAVPAAPTGVPFFPPAAAVSPQLCVQILAATFTTEKGDAMTKQWFSSWLRIVCRLCGLNPAVYTNHSFRIGAVTTAASKVAVTILKAMGRWSSSAYQHYVRPDVKDIFLAQKAMSST</sequence>
<dbReference type="AlphaFoldDB" id="A0A7J6CKA9"/>
<dbReference type="InterPro" id="IPR052925">
    <property type="entry name" value="Phage_Integrase-like_Recomb"/>
</dbReference>
<dbReference type="GO" id="GO:0015074">
    <property type="term" value="P:DNA integration"/>
    <property type="evidence" value="ECO:0007669"/>
    <property type="project" value="InterPro"/>
</dbReference>
<keyword evidence="1" id="KW-0233">DNA recombination</keyword>
<dbReference type="InterPro" id="IPR011010">
    <property type="entry name" value="DNA_brk_join_enz"/>
</dbReference>
<organism evidence="3 4">
    <name type="scientific">Onychostoma macrolepis</name>
    <dbReference type="NCBI Taxonomy" id="369639"/>
    <lineage>
        <taxon>Eukaryota</taxon>
        <taxon>Metazoa</taxon>
        <taxon>Chordata</taxon>
        <taxon>Craniata</taxon>
        <taxon>Vertebrata</taxon>
        <taxon>Euteleostomi</taxon>
        <taxon>Actinopterygii</taxon>
        <taxon>Neopterygii</taxon>
        <taxon>Teleostei</taxon>
        <taxon>Ostariophysi</taxon>
        <taxon>Cypriniformes</taxon>
        <taxon>Cyprinidae</taxon>
        <taxon>Acrossocheilinae</taxon>
        <taxon>Onychostoma</taxon>
    </lineage>
</organism>
<keyword evidence="4" id="KW-1185">Reference proteome</keyword>
<evidence type="ECO:0000256" key="1">
    <source>
        <dbReference type="ARBA" id="ARBA00023172"/>
    </source>
</evidence>
<dbReference type="GO" id="GO:0006310">
    <property type="term" value="P:DNA recombination"/>
    <property type="evidence" value="ECO:0007669"/>
    <property type="project" value="UniProtKB-KW"/>
</dbReference>
<dbReference type="PANTHER" id="PTHR34605">
    <property type="entry name" value="PHAGE_INTEGRASE DOMAIN-CONTAINING PROTEIN"/>
    <property type="match status" value="1"/>
</dbReference>
<comment type="caution">
    <text evidence="3">The sequence shown here is derived from an EMBL/GenBank/DDBJ whole genome shotgun (WGS) entry which is preliminary data.</text>
</comment>
<name>A0A7J6CKA9_9TELE</name>
<proteinExistence type="predicted"/>
<accession>A0A7J6CKA9</accession>
<protein>
    <submittedName>
        <fullName evidence="3">Uncharacterized protein</fullName>
    </submittedName>
</protein>